<gene>
    <name evidence="2" type="ORF">ABMA27_012472</name>
</gene>
<reference evidence="2 3" key="1">
    <citation type="submission" date="2024-06" db="EMBL/GenBank/DDBJ databases">
        <title>A chromosome-level genome assembly of beet webworm, Loxostege sticticalis.</title>
        <authorList>
            <person name="Zhang Y."/>
        </authorList>
    </citation>
    <scope>NUCLEOTIDE SEQUENCE [LARGE SCALE GENOMIC DNA]</scope>
    <source>
        <strain evidence="2">AQ026</strain>
        <tissue evidence="2">Whole body</tissue>
    </source>
</reference>
<evidence type="ECO:0000259" key="1">
    <source>
        <dbReference type="Pfam" id="PF13843"/>
    </source>
</evidence>
<dbReference type="EMBL" id="JBEUOH010000030">
    <property type="protein sequence ID" value="KAL0858644.1"/>
    <property type="molecule type" value="Genomic_DNA"/>
</dbReference>
<dbReference type="PANTHER" id="PTHR46599:SF3">
    <property type="entry name" value="PIGGYBAC TRANSPOSABLE ELEMENT-DERIVED PROTEIN 4"/>
    <property type="match status" value="1"/>
</dbReference>
<sequence length="562" mass="62776">MCAGINRGPNILELSIGPSIEGARRGGLRGQAFADDVVLVVSGDNGQEISEGANAVLDLDVFGRIEDLPIGSPLEQRFPKGGPRNPGVPWKGRQDVEKNIHEHFLHLVFVHQKSGSSASDVPLDVNVDFASLPQPYVECSITNTLPGEDEDAVPSDDEEVHVAAVPRSIRMLLEPQEDSPQESLAAGRINTNGDVEGPNIFDFRWSSFPDPPISPLLRREAFVGVSGPTIGPVANPYEVIVRIWDRAIMERIAAETNAYAQQYATYVLQREMGPTSRIAEWTDTNSDELYVYLALVTAMGIVVKGCNLQENIFSTPEFSANMSLRRFQILNRCLHFNNNASCDALTRAEAKIHKIRPIVDHHLNDKFQALYQLGQNIALDESLTQWKGWLDIKQYIPNKASAVGIKTYEVCESRTGYLWRFEMHGGVEPILRLLAGLEFCGHTVFMDNFYNSPSLARVLKSRGFDCVGTLRTNRQFVPVEILQLKKNRVVWRDQNRVAMISTYHGVAVSEAKPTVVRDYNVCMGGVDKKDQMLSTYPMERKCTQVWYKAFSMLTLFSNTPTV</sequence>
<evidence type="ECO:0000313" key="3">
    <source>
        <dbReference type="Proteomes" id="UP001549920"/>
    </source>
</evidence>
<protein>
    <recommendedName>
        <fullName evidence="1">PiggyBac transposable element-derived protein domain-containing protein</fullName>
    </recommendedName>
</protein>
<organism evidence="2 3">
    <name type="scientific">Loxostege sticticalis</name>
    <name type="common">Beet webworm moth</name>
    <dbReference type="NCBI Taxonomy" id="481309"/>
    <lineage>
        <taxon>Eukaryota</taxon>
        <taxon>Metazoa</taxon>
        <taxon>Ecdysozoa</taxon>
        <taxon>Arthropoda</taxon>
        <taxon>Hexapoda</taxon>
        <taxon>Insecta</taxon>
        <taxon>Pterygota</taxon>
        <taxon>Neoptera</taxon>
        <taxon>Endopterygota</taxon>
        <taxon>Lepidoptera</taxon>
        <taxon>Glossata</taxon>
        <taxon>Ditrysia</taxon>
        <taxon>Pyraloidea</taxon>
        <taxon>Crambidae</taxon>
        <taxon>Pyraustinae</taxon>
        <taxon>Loxostege</taxon>
    </lineage>
</organism>
<evidence type="ECO:0000313" key="2">
    <source>
        <dbReference type="EMBL" id="KAL0858644.1"/>
    </source>
</evidence>
<feature type="domain" description="PiggyBac transposable element-derived protein" evidence="1">
    <location>
        <begin position="236"/>
        <end position="550"/>
    </location>
</feature>
<keyword evidence="3" id="KW-1185">Reference proteome</keyword>
<dbReference type="Proteomes" id="UP001549920">
    <property type="component" value="Unassembled WGS sequence"/>
</dbReference>
<accession>A0ABR3H1U0</accession>
<dbReference type="PANTHER" id="PTHR46599">
    <property type="entry name" value="PIGGYBAC TRANSPOSABLE ELEMENT-DERIVED PROTEIN 4"/>
    <property type="match status" value="1"/>
</dbReference>
<name>A0ABR3H1U0_LOXSC</name>
<dbReference type="Pfam" id="PF13843">
    <property type="entry name" value="DDE_Tnp_1_7"/>
    <property type="match status" value="1"/>
</dbReference>
<dbReference type="InterPro" id="IPR029526">
    <property type="entry name" value="PGBD"/>
</dbReference>
<comment type="caution">
    <text evidence="2">The sequence shown here is derived from an EMBL/GenBank/DDBJ whole genome shotgun (WGS) entry which is preliminary data.</text>
</comment>
<proteinExistence type="predicted"/>